<keyword evidence="3" id="KW-1185">Reference proteome</keyword>
<dbReference type="EMBL" id="FOWW01000003">
    <property type="protein sequence ID" value="SFP88776.1"/>
    <property type="molecule type" value="Genomic_DNA"/>
</dbReference>
<sequence>MAAGQLDVRRPSGRWTYRDLNVGFAWLRLIGVSLVVIDHSVPLVRPERLTILPEG</sequence>
<evidence type="ECO:0000256" key="1">
    <source>
        <dbReference type="SAM" id="Phobius"/>
    </source>
</evidence>
<name>A0A1I5U2H1_9PSEU</name>
<organism evidence="2 3">
    <name type="scientific">Amycolatopsis arida</name>
    <dbReference type="NCBI Taxonomy" id="587909"/>
    <lineage>
        <taxon>Bacteria</taxon>
        <taxon>Bacillati</taxon>
        <taxon>Actinomycetota</taxon>
        <taxon>Actinomycetes</taxon>
        <taxon>Pseudonocardiales</taxon>
        <taxon>Pseudonocardiaceae</taxon>
        <taxon>Amycolatopsis</taxon>
    </lineage>
</organism>
<gene>
    <name evidence="2" type="ORF">SAMN05421810_103750</name>
</gene>
<dbReference type="Proteomes" id="UP000198727">
    <property type="component" value="Unassembled WGS sequence"/>
</dbReference>
<evidence type="ECO:0000313" key="3">
    <source>
        <dbReference type="Proteomes" id="UP000198727"/>
    </source>
</evidence>
<keyword evidence="1" id="KW-0812">Transmembrane</keyword>
<dbReference type="RefSeq" id="WP_243859400.1">
    <property type="nucleotide sequence ID" value="NZ_FOWW01000003.1"/>
</dbReference>
<protein>
    <submittedName>
        <fullName evidence="2">Uncharacterized protein</fullName>
    </submittedName>
</protein>
<reference evidence="3" key="1">
    <citation type="submission" date="2016-10" db="EMBL/GenBank/DDBJ databases">
        <authorList>
            <person name="Varghese N."/>
            <person name="Submissions S."/>
        </authorList>
    </citation>
    <scope>NUCLEOTIDE SEQUENCE [LARGE SCALE GENOMIC DNA]</scope>
    <source>
        <strain evidence="3">CGMCC 4.5579</strain>
    </source>
</reference>
<keyword evidence="1" id="KW-0472">Membrane</keyword>
<dbReference type="AlphaFoldDB" id="A0A1I5U2H1"/>
<proteinExistence type="predicted"/>
<evidence type="ECO:0000313" key="2">
    <source>
        <dbReference type="EMBL" id="SFP88776.1"/>
    </source>
</evidence>
<keyword evidence="1" id="KW-1133">Transmembrane helix</keyword>
<feature type="transmembrane region" description="Helical" evidence="1">
    <location>
        <begin position="20"/>
        <end position="37"/>
    </location>
</feature>
<dbReference type="STRING" id="587909.SAMN05421810_103750"/>
<accession>A0A1I5U2H1</accession>